<feature type="region of interest" description="Disordered" evidence="1">
    <location>
        <begin position="235"/>
        <end position="364"/>
    </location>
</feature>
<feature type="compositionally biased region" description="Pro residues" evidence="1">
    <location>
        <begin position="251"/>
        <end position="262"/>
    </location>
</feature>
<evidence type="ECO:0000256" key="1">
    <source>
        <dbReference type="SAM" id="MobiDB-lite"/>
    </source>
</evidence>
<evidence type="ECO:0000313" key="3">
    <source>
        <dbReference type="Proteomes" id="UP000886595"/>
    </source>
</evidence>
<feature type="compositionally biased region" description="Basic residues" evidence="1">
    <location>
        <begin position="327"/>
        <end position="339"/>
    </location>
</feature>
<feature type="compositionally biased region" description="Low complexity" evidence="1">
    <location>
        <begin position="235"/>
        <end position="250"/>
    </location>
</feature>
<feature type="compositionally biased region" description="Basic and acidic residues" evidence="1">
    <location>
        <begin position="10"/>
        <end position="20"/>
    </location>
</feature>
<dbReference type="AlphaFoldDB" id="A0A8X7RHK7"/>
<dbReference type="OrthoDB" id="1113395at2759"/>
<feature type="compositionally biased region" description="Basic and acidic residues" evidence="1">
    <location>
        <begin position="340"/>
        <end position="364"/>
    </location>
</feature>
<accession>A0A8X7RHK7</accession>
<organism evidence="2 3">
    <name type="scientific">Brassica carinata</name>
    <name type="common">Ethiopian mustard</name>
    <name type="synonym">Abyssinian cabbage</name>
    <dbReference type="NCBI Taxonomy" id="52824"/>
    <lineage>
        <taxon>Eukaryota</taxon>
        <taxon>Viridiplantae</taxon>
        <taxon>Streptophyta</taxon>
        <taxon>Embryophyta</taxon>
        <taxon>Tracheophyta</taxon>
        <taxon>Spermatophyta</taxon>
        <taxon>Magnoliopsida</taxon>
        <taxon>eudicotyledons</taxon>
        <taxon>Gunneridae</taxon>
        <taxon>Pentapetalae</taxon>
        <taxon>rosids</taxon>
        <taxon>malvids</taxon>
        <taxon>Brassicales</taxon>
        <taxon>Brassicaceae</taxon>
        <taxon>Brassiceae</taxon>
        <taxon>Brassica</taxon>
    </lineage>
</organism>
<gene>
    <name evidence="2" type="ORF">Bca52824_047601</name>
</gene>
<feature type="compositionally biased region" description="Low complexity" evidence="1">
    <location>
        <begin position="308"/>
        <end position="318"/>
    </location>
</feature>
<dbReference type="Proteomes" id="UP000886595">
    <property type="component" value="Unassembled WGS sequence"/>
</dbReference>
<feature type="compositionally biased region" description="Basic and acidic residues" evidence="1">
    <location>
        <begin position="279"/>
        <end position="289"/>
    </location>
</feature>
<name>A0A8X7RHK7_BRACI</name>
<feature type="region of interest" description="Disordered" evidence="1">
    <location>
        <begin position="1"/>
        <end position="23"/>
    </location>
</feature>
<sequence length="601" mass="66847">MMPRGAMRSSLDKYPSRDGASDGEVSLPDFVPCCYHPGGIFEDLPALPAEQMRSPVVEGQLWENVEETRSTPSSEKALLRKCGGAGVTFLIPTKSQRPWSRPLGFQCVYERRDAAICQFFNGAFRTSVVLMVTAAEIDVSMSVQTLEELTYTKSMGDVDHPDMASYPEDFVSDARVVVSRVQVRDWRSDLPPLITGNKRRFSIFSSDEKKIINAAREMRELPDLSALIKKKLSGAKKASSATLSETTPSETTPPAPLPPNPLPLTVSPRPSVGPVNAESSREDLMRTSEWETAEPSVTDGNKKKRSAPDSSASAASQARTESDGPPKKKKKKMEKKKKKPVEGHSEPIGDIEGRKTAIEEGSSRDAAARAVVEGRNLPVVMSRLLLLHPLLLRRLLQLRLRLSLKVVQPRRSVGSNFTITWNSSMSARLHFLTPRLNALNLFDRLKVVARTCLQSRTLSSRTHIADSVACQKEGQKAHFMEKFGELKDKFEDAGAKIRGLVEEKNAWTREKAALEEKMVSTALRHLKEVNRLRDSRGYEVSNELVCVQTAMIAKSNQRFTKIRDLEKRCGEFETARSLQSQAFWTKKCLGALNESGTDIPH</sequence>
<protein>
    <submittedName>
        <fullName evidence="2">Uncharacterized protein</fullName>
    </submittedName>
</protein>
<comment type="caution">
    <text evidence="2">The sequence shown here is derived from an EMBL/GenBank/DDBJ whole genome shotgun (WGS) entry which is preliminary data.</text>
</comment>
<evidence type="ECO:0000313" key="2">
    <source>
        <dbReference type="EMBL" id="KAG2287997.1"/>
    </source>
</evidence>
<keyword evidence="3" id="KW-1185">Reference proteome</keyword>
<dbReference type="EMBL" id="JAAMPC010000010">
    <property type="protein sequence ID" value="KAG2287997.1"/>
    <property type="molecule type" value="Genomic_DNA"/>
</dbReference>
<proteinExistence type="predicted"/>
<reference evidence="2 3" key="1">
    <citation type="submission" date="2020-02" db="EMBL/GenBank/DDBJ databases">
        <authorList>
            <person name="Ma Q."/>
            <person name="Huang Y."/>
            <person name="Song X."/>
            <person name="Pei D."/>
        </authorList>
    </citation>
    <scope>NUCLEOTIDE SEQUENCE [LARGE SCALE GENOMIC DNA]</scope>
    <source>
        <strain evidence="2">Sxm20200214</strain>
        <tissue evidence="2">Leaf</tissue>
    </source>
</reference>